<reference evidence="2 3" key="1">
    <citation type="submission" date="2021-05" db="EMBL/GenBank/DDBJ databases">
        <title>Draft Whole Genome Sequencing Of Biosensor Chromobacterium violaceum Strain CV026 Reveals A Regulatory RNA In Chromobacterium violaceum Phenotype Regulatory Network.</title>
        <authorList>
            <person name="Hong K.W."/>
            <person name="Chan K.G."/>
            <person name="Chang C.-Y."/>
        </authorList>
    </citation>
    <scope>NUCLEOTIDE SEQUENCE [LARGE SCALE GENOMIC DNA]</scope>
    <source>
        <strain evidence="2 3">ATCC 31532</strain>
    </source>
</reference>
<feature type="compositionally biased region" description="Low complexity" evidence="1">
    <location>
        <begin position="8"/>
        <end position="27"/>
    </location>
</feature>
<dbReference type="RefSeq" id="WP_155294748.1">
    <property type="nucleotide sequence ID" value="NZ_CP142381.1"/>
</dbReference>
<feature type="region of interest" description="Disordered" evidence="1">
    <location>
        <begin position="1"/>
        <end position="27"/>
    </location>
</feature>
<protein>
    <recommendedName>
        <fullName evidence="4">SMP domain-containing protein</fullName>
    </recommendedName>
</protein>
<gene>
    <name evidence="2" type="ORF">KIF53_14215</name>
</gene>
<comment type="caution">
    <text evidence="2">The sequence shown here is derived from an EMBL/GenBank/DDBJ whole genome shotgun (WGS) entry which is preliminary data.</text>
</comment>
<proteinExistence type="predicted"/>
<evidence type="ECO:0000313" key="3">
    <source>
        <dbReference type="Proteomes" id="UP000711178"/>
    </source>
</evidence>
<name>A0ABS7FFJ3_9NEIS</name>
<sequence length="49" mass="4934">MSGKKNSVRTSKAVASAASKALRSKATSKLTKGLAASALVNAKTKTGKK</sequence>
<evidence type="ECO:0000313" key="2">
    <source>
        <dbReference type="EMBL" id="MBW8288787.1"/>
    </source>
</evidence>
<evidence type="ECO:0000256" key="1">
    <source>
        <dbReference type="SAM" id="MobiDB-lite"/>
    </source>
</evidence>
<dbReference type="GeneID" id="89684234"/>
<dbReference type="EMBL" id="JAHDTB010000012">
    <property type="protein sequence ID" value="MBW8288787.1"/>
    <property type="molecule type" value="Genomic_DNA"/>
</dbReference>
<accession>A0ABS7FFJ3</accession>
<keyword evidence="3" id="KW-1185">Reference proteome</keyword>
<evidence type="ECO:0008006" key="4">
    <source>
        <dbReference type="Google" id="ProtNLM"/>
    </source>
</evidence>
<dbReference type="Proteomes" id="UP000711178">
    <property type="component" value="Unassembled WGS sequence"/>
</dbReference>
<organism evidence="2 3">
    <name type="scientific">Chromobacterium subtsugae</name>
    <dbReference type="NCBI Taxonomy" id="251747"/>
    <lineage>
        <taxon>Bacteria</taxon>
        <taxon>Pseudomonadati</taxon>
        <taxon>Pseudomonadota</taxon>
        <taxon>Betaproteobacteria</taxon>
        <taxon>Neisseriales</taxon>
        <taxon>Chromobacteriaceae</taxon>
        <taxon>Chromobacterium</taxon>
    </lineage>
</organism>